<evidence type="ECO:0000256" key="1">
    <source>
        <dbReference type="ARBA" id="ARBA00008045"/>
    </source>
</evidence>
<accession>A0A4C1WSN9</accession>
<dbReference type="OrthoDB" id="5242628at2759"/>
<dbReference type="STRING" id="151549.A0A4C1WSN9"/>
<dbReference type="GO" id="GO:0016272">
    <property type="term" value="C:prefoldin complex"/>
    <property type="evidence" value="ECO:0007669"/>
    <property type="project" value="InterPro"/>
</dbReference>
<sequence length="128" mass="14733">MAKPAVDLELKKAFLELQSKMSETSKKIQVIDSQLGVLKKVTQHVDITQREISSLPAETKTYESVGRMFLLTDLSEVKDNLSKRESQLKSRTTELESSKQYLEKSLKESENNIREMVQQRKEQSDTKI</sequence>
<evidence type="ECO:0000256" key="3">
    <source>
        <dbReference type="ARBA" id="ARBA00023186"/>
    </source>
</evidence>
<comment type="caution">
    <text evidence="5">The sequence shown here is derived from an EMBL/GenBank/DDBJ whole genome shotgun (WGS) entry which is preliminary data.</text>
</comment>
<feature type="region of interest" description="Disordered" evidence="4">
    <location>
        <begin position="81"/>
        <end position="128"/>
    </location>
</feature>
<evidence type="ECO:0000313" key="5">
    <source>
        <dbReference type="EMBL" id="GBP53983.1"/>
    </source>
</evidence>
<dbReference type="SUPFAM" id="SSF46579">
    <property type="entry name" value="Prefoldin"/>
    <property type="match status" value="1"/>
</dbReference>
<dbReference type="Gene3D" id="1.10.287.370">
    <property type="match status" value="1"/>
</dbReference>
<keyword evidence="6" id="KW-1185">Reference proteome</keyword>
<dbReference type="Pfam" id="PF01920">
    <property type="entry name" value="Prefoldin_2"/>
    <property type="match status" value="1"/>
</dbReference>
<protein>
    <submittedName>
        <fullName evidence="5">Prefoldin subunit 1</fullName>
    </submittedName>
</protein>
<keyword evidence="3" id="KW-0143">Chaperone</keyword>
<reference evidence="5 6" key="1">
    <citation type="journal article" date="2019" name="Commun. Biol.">
        <title>The bagworm genome reveals a unique fibroin gene that provides high tensile strength.</title>
        <authorList>
            <person name="Kono N."/>
            <person name="Nakamura H."/>
            <person name="Ohtoshi R."/>
            <person name="Tomita M."/>
            <person name="Numata K."/>
            <person name="Arakawa K."/>
        </authorList>
    </citation>
    <scope>NUCLEOTIDE SEQUENCE [LARGE SCALE GENOMIC DNA]</scope>
</reference>
<dbReference type="AlphaFoldDB" id="A0A4C1WSN9"/>
<organism evidence="5 6">
    <name type="scientific">Eumeta variegata</name>
    <name type="common">Bagworm moth</name>
    <name type="synonym">Eumeta japonica</name>
    <dbReference type="NCBI Taxonomy" id="151549"/>
    <lineage>
        <taxon>Eukaryota</taxon>
        <taxon>Metazoa</taxon>
        <taxon>Ecdysozoa</taxon>
        <taxon>Arthropoda</taxon>
        <taxon>Hexapoda</taxon>
        <taxon>Insecta</taxon>
        <taxon>Pterygota</taxon>
        <taxon>Neoptera</taxon>
        <taxon>Endopterygota</taxon>
        <taxon>Lepidoptera</taxon>
        <taxon>Glossata</taxon>
        <taxon>Ditrysia</taxon>
        <taxon>Tineoidea</taxon>
        <taxon>Psychidae</taxon>
        <taxon>Oiketicinae</taxon>
        <taxon>Eumeta</taxon>
    </lineage>
</organism>
<dbReference type="GO" id="GO:0005737">
    <property type="term" value="C:cytoplasm"/>
    <property type="evidence" value="ECO:0007669"/>
    <property type="project" value="TreeGrafter"/>
</dbReference>
<comment type="subunit">
    <text evidence="2">Heterohexamer of two PFD-alpha type and four PFD-beta type subunits.</text>
</comment>
<comment type="similarity">
    <text evidence="1">Belongs to the prefoldin subunit beta family.</text>
</comment>
<dbReference type="PANTHER" id="PTHR20903:SF0">
    <property type="entry name" value="PREFOLDIN SUBUNIT 1"/>
    <property type="match status" value="1"/>
</dbReference>
<dbReference type="EMBL" id="BGZK01000637">
    <property type="protein sequence ID" value="GBP53983.1"/>
    <property type="molecule type" value="Genomic_DNA"/>
</dbReference>
<evidence type="ECO:0000313" key="6">
    <source>
        <dbReference type="Proteomes" id="UP000299102"/>
    </source>
</evidence>
<dbReference type="GO" id="GO:0044183">
    <property type="term" value="F:protein folding chaperone"/>
    <property type="evidence" value="ECO:0007669"/>
    <property type="project" value="TreeGrafter"/>
</dbReference>
<gene>
    <name evidence="5" type="primary">pfdn1</name>
    <name evidence="5" type="ORF">EVAR_36866_1</name>
</gene>
<dbReference type="PANTHER" id="PTHR20903">
    <property type="entry name" value="PREFOLDIN SUBUNIT 1-RELATED"/>
    <property type="match status" value="1"/>
</dbReference>
<dbReference type="GO" id="GO:0051082">
    <property type="term" value="F:unfolded protein binding"/>
    <property type="evidence" value="ECO:0007669"/>
    <property type="project" value="InterPro"/>
</dbReference>
<name>A0A4C1WSN9_EUMVA</name>
<dbReference type="InterPro" id="IPR002777">
    <property type="entry name" value="PFD_beta-like"/>
</dbReference>
<dbReference type="InterPro" id="IPR009053">
    <property type="entry name" value="Prefoldin"/>
</dbReference>
<evidence type="ECO:0000256" key="4">
    <source>
        <dbReference type="SAM" id="MobiDB-lite"/>
    </source>
</evidence>
<dbReference type="Proteomes" id="UP000299102">
    <property type="component" value="Unassembled WGS sequence"/>
</dbReference>
<proteinExistence type="inferred from homology"/>
<evidence type="ECO:0000256" key="2">
    <source>
        <dbReference type="ARBA" id="ARBA00011695"/>
    </source>
</evidence>